<organism evidence="10 11">
    <name type="scientific">Planobispora siamensis</name>
    <dbReference type="NCBI Taxonomy" id="936338"/>
    <lineage>
        <taxon>Bacteria</taxon>
        <taxon>Bacillati</taxon>
        <taxon>Actinomycetota</taxon>
        <taxon>Actinomycetes</taxon>
        <taxon>Streptosporangiales</taxon>
        <taxon>Streptosporangiaceae</taxon>
        <taxon>Planobispora</taxon>
    </lineage>
</organism>
<evidence type="ECO:0000313" key="10">
    <source>
        <dbReference type="EMBL" id="GIH96256.1"/>
    </source>
</evidence>
<evidence type="ECO:0000313" key="11">
    <source>
        <dbReference type="Proteomes" id="UP000619788"/>
    </source>
</evidence>
<evidence type="ECO:0000256" key="6">
    <source>
        <dbReference type="ARBA" id="ARBA00023002"/>
    </source>
</evidence>
<dbReference type="Proteomes" id="UP000619788">
    <property type="component" value="Unassembled WGS sequence"/>
</dbReference>
<dbReference type="PANTHER" id="PTHR11351">
    <property type="entry name" value="ACYL-COA DESATURASE"/>
    <property type="match status" value="1"/>
</dbReference>
<proteinExistence type="inferred from homology"/>
<evidence type="ECO:0008006" key="12">
    <source>
        <dbReference type="Google" id="ProtNLM"/>
    </source>
</evidence>
<protein>
    <recommendedName>
        <fullName evidence="12">Fatty acid desaturase</fullName>
    </recommendedName>
</protein>
<comment type="similarity">
    <text evidence="2">Belongs to the fatty acid desaturase type 2 family.</text>
</comment>
<name>A0A8J3WQW6_9ACTN</name>
<feature type="compositionally biased region" description="Basic residues" evidence="9">
    <location>
        <begin position="129"/>
        <end position="145"/>
    </location>
</feature>
<dbReference type="PANTHER" id="PTHR11351:SF3">
    <property type="entry name" value="BLL4393 PROTEIN"/>
    <property type="match status" value="1"/>
</dbReference>
<comment type="subcellular location">
    <subcellularLocation>
        <location evidence="1">Membrane</location>
        <topology evidence="1">Multi-pass membrane protein</topology>
    </subcellularLocation>
</comment>
<reference evidence="10 11" key="1">
    <citation type="submission" date="2021-01" db="EMBL/GenBank/DDBJ databases">
        <title>Whole genome shotgun sequence of Planobispora siamensis NBRC 107568.</title>
        <authorList>
            <person name="Komaki H."/>
            <person name="Tamura T."/>
        </authorList>
    </citation>
    <scope>NUCLEOTIDE SEQUENCE [LARGE SCALE GENOMIC DNA]</scope>
    <source>
        <strain evidence="10 11">NBRC 107568</strain>
    </source>
</reference>
<evidence type="ECO:0000256" key="7">
    <source>
        <dbReference type="ARBA" id="ARBA00023098"/>
    </source>
</evidence>
<keyword evidence="8" id="KW-0472">Membrane</keyword>
<keyword evidence="5" id="KW-1133">Transmembrane helix</keyword>
<keyword evidence="7" id="KW-0443">Lipid metabolism</keyword>
<dbReference type="GO" id="GO:0016020">
    <property type="term" value="C:membrane"/>
    <property type="evidence" value="ECO:0007669"/>
    <property type="project" value="UniProtKB-SubCell"/>
</dbReference>
<sequence>MGRPGPHRPAAARTWSVNSLCHLIGDRPHATRAHDRSTNLWPLAVLSFGESWHNGHHSRPNCARHGRGRHQIDPSAALIGLFERLRWADNVHWHPAARLQHYRVVASIHSLRAGTDAAGAAPGATGRRNGARHGDRRRPAPYRRP</sequence>
<dbReference type="InterPro" id="IPR015876">
    <property type="entry name" value="Acyl-CoA_DS"/>
</dbReference>
<evidence type="ECO:0000256" key="9">
    <source>
        <dbReference type="SAM" id="MobiDB-lite"/>
    </source>
</evidence>
<evidence type="ECO:0000256" key="2">
    <source>
        <dbReference type="ARBA" id="ARBA00008749"/>
    </source>
</evidence>
<keyword evidence="3" id="KW-0812">Transmembrane</keyword>
<evidence type="ECO:0000256" key="5">
    <source>
        <dbReference type="ARBA" id="ARBA00022989"/>
    </source>
</evidence>
<dbReference type="EMBL" id="BOOJ01000063">
    <property type="protein sequence ID" value="GIH96256.1"/>
    <property type="molecule type" value="Genomic_DNA"/>
</dbReference>
<dbReference type="GO" id="GO:0016717">
    <property type="term" value="F:oxidoreductase activity, acting on paired donors, with oxidation of a pair of donors resulting in the reduction of molecular oxygen to two molecules of water"/>
    <property type="evidence" value="ECO:0007669"/>
    <property type="project" value="InterPro"/>
</dbReference>
<dbReference type="GO" id="GO:0006631">
    <property type="term" value="P:fatty acid metabolic process"/>
    <property type="evidence" value="ECO:0007669"/>
    <property type="project" value="UniProtKB-KW"/>
</dbReference>
<gene>
    <name evidence="10" type="ORF">Psi01_68860</name>
</gene>
<accession>A0A8J3WQW6</accession>
<evidence type="ECO:0000256" key="1">
    <source>
        <dbReference type="ARBA" id="ARBA00004141"/>
    </source>
</evidence>
<evidence type="ECO:0000256" key="8">
    <source>
        <dbReference type="ARBA" id="ARBA00023136"/>
    </source>
</evidence>
<feature type="compositionally biased region" description="Low complexity" evidence="9">
    <location>
        <begin position="116"/>
        <end position="128"/>
    </location>
</feature>
<keyword evidence="6" id="KW-0560">Oxidoreductase</keyword>
<dbReference type="AlphaFoldDB" id="A0A8J3WQW6"/>
<comment type="caution">
    <text evidence="10">The sequence shown here is derived from an EMBL/GenBank/DDBJ whole genome shotgun (WGS) entry which is preliminary data.</text>
</comment>
<evidence type="ECO:0000256" key="3">
    <source>
        <dbReference type="ARBA" id="ARBA00022692"/>
    </source>
</evidence>
<feature type="region of interest" description="Disordered" evidence="9">
    <location>
        <begin position="116"/>
        <end position="145"/>
    </location>
</feature>
<keyword evidence="4" id="KW-0276">Fatty acid metabolism</keyword>
<evidence type="ECO:0000256" key="4">
    <source>
        <dbReference type="ARBA" id="ARBA00022832"/>
    </source>
</evidence>
<keyword evidence="11" id="KW-1185">Reference proteome</keyword>